<proteinExistence type="predicted"/>
<gene>
    <name evidence="1" type="ORF">TPHV1_10258</name>
</gene>
<name>A0A0B7GUG0_TREPH</name>
<dbReference type="AlphaFoldDB" id="A0A0B7GUG0"/>
<evidence type="ECO:0000313" key="2">
    <source>
        <dbReference type="Proteomes" id="UP000042527"/>
    </source>
</evidence>
<accession>A0A0B7GUG0</accession>
<dbReference type="RefSeq" id="WP_044634281.1">
    <property type="nucleotide sequence ID" value="NZ_CDNC01000001.1"/>
</dbReference>
<protein>
    <submittedName>
        <fullName evidence="1">Uncharacterized protein</fullName>
    </submittedName>
</protein>
<keyword evidence="2" id="KW-1185">Reference proteome</keyword>
<dbReference type="OrthoDB" id="354470at2"/>
<organism evidence="1 2">
    <name type="scientific">Treponema phagedenis</name>
    <dbReference type="NCBI Taxonomy" id="162"/>
    <lineage>
        <taxon>Bacteria</taxon>
        <taxon>Pseudomonadati</taxon>
        <taxon>Spirochaetota</taxon>
        <taxon>Spirochaetia</taxon>
        <taxon>Spirochaetales</taxon>
        <taxon>Treponemataceae</taxon>
        <taxon>Treponema</taxon>
    </lineage>
</organism>
<reference evidence="2" key="1">
    <citation type="submission" date="2015-01" db="EMBL/GenBank/DDBJ databases">
        <authorList>
            <person name="Manzoor Shahid"/>
            <person name="Zubair Saima"/>
        </authorList>
    </citation>
    <scope>NUCLEOTIDE SEQUENCE [LARGE SCALE GENOMIC DNA]</scope>
    <source>
        <strain evidence="2">V1</strain>
    </source>
</reference>
<sequence>MRGYPFTLFKRKNSPYYYVRFKNEKTGKYFTTQYSTKEKTKAEALKVAIDWLINGIGTTQKKPANLNYCQCMSD</sequence>
<evidence type="ECO:0000313" key="1">
    <source>
        <dbReference type="EMBL" id="CEM60590.1"/>
    </source>
</evidence>
<dbReference type="Proteomes" id="UP000042527">
    <property type="component" value="Unassembled WGS sequence"/>
</dbReference>
<dbReference type="EMBL" id="CDNC01000001">
    <property type="protein sequence ID" value="CEM60590.1"/>
    <property type="molecule type" value="Genomic_DNA"/>
</dbReference>